<evidence type="ECO:0000259" key="2">
    <source>
        <dbReference type="Pfam" id="PF13476"/>
    </source>
</evidence>
<dbReference type="GO" id="GO:0016887">
    <property type="term" value="F:ATP hydrolysis activity"/>
    <property type="evidence" value="ECO:0007669"/>
    <property type="project" value="InterPro"/>
</dbReference>
<dbReference type="Pfam" id="PF13304">
    <property type="entry name" value="AAA_21"/>
    <property type="match status" value="1"/>
</dbReference>
<dbReference type="Proteomes" id="UP000556329">
    <property type="component" value="Unassembled WGS sequence"/>
</dbReference>
<name>A0A841PQG2_9HYPH</name>
<evidence type="ECO:0000313" key="3">
    <source>
        <dbReference type="EMBL" id="MBB6412379.1"/>
    </source>
</evidence>
<reference evidence="3 4" key="1">
    <citation type="submission" date="2020-08" db="EMBL/GenBank/DDBJ databases">
        <title>Genomic Encyclopedia of Type Strains, Phase IV (KMG-IV): sequencing the most valuable type-strain genomes for metagenomic binning, comparative biology and taxonomic classification.</title>
        <authorList>
            <person name="Goeker M."/>
        </authorList>
    </citation>
    <scope>NUCLEOTIDE SEQUENCE [LARGE SCALE GENOMIC DNA]</scope>
    <source>
        <strain evidence="3 4">DSM 100039</strain>
    </source>
</reference>
<dbReference type="InterPro" id="IPR051396">
    <property type="entry name" value="Bact_Antivir_Def_Nuclease"/>
</dbReference>
<proteinExistence type="predicted"/>
<dbReference type="PANTHER" id="PTHR43581:SF2">
    <property type="entry name" value="EXCINUCLEASE ATPASE SUBUNIT"/>
    <property type="match status" value="1"/>
</dbReference>
<keyword evidence="4" id="KW-1185">Reference proteome</keyword>
<dbReference type="RefSeq" id="WP_184875295.1">
    <property type="nucleotide sequence ID" value="NZ_JACHEF010000005.1"/>
</dbReference>
<dbReference type="Gene3D" id="3.40.50.300">
    <property type="entry name" value="P-loop containing nucleotide triphosphate hydrolases"/>
    <property type="match status" value="2"/>
</dbReference>
<dbReference type="GO" id="GO:0006302">
    <property type="term" value="P:double-strand break repair"/>
    <property type="evidence" value="ECO:0007669"/>
    <property type="project" value="InterPro"/>
</dbReference>
<dbReference type="InterPro" id="IPR038729">
    <property type="entry name" value="Rad50/SbcC_AAA"/>
</dbReference>
<protein>
    <submittedName>
        <fullName evidence="3">Putative ATPase</fullName>
    </submittedName>
</protein>
<sequence>MRIIKARIKGFQSFHDSGDLEFADSMNIVIGQNNAGKSALLRALLPALPDDRHRTPEKWERFRLSQPQVNFTIAANGSEIQDWILQSGSPQNFPVKILKGGRPFPDFRDIFGAKDVFLSVWRHPGENNFFSNYPSHNLFEHKIGDQQACITVIPRNGELNLDSSPTSSASDTLPSLLFQAWQRDMFYFAPERMTIGEAGAGYGARLQPDAGNLPNVLHTLSSERGDVFRQLVDHLREVFPTVGNLSVRTKPDNHQFEVRVWPTEAMERVELSFPLNSSGTGVSQVIALLAAIMTIDKAVIIIDEINSFLHPAAVKALLRILQTRYAHHQYIISTHAPEVIGFSNPSTIHLVKREGYESSVERLNLDEVGKFREVAEHLGVSMADVFAAERVVWVEGPTEELCFPYLYQQLVGPLPRGTIITSVAATGDFNSNRRDPAIVYEVYRRLSSAAATLVVSVVFSFDTEKLTDEEKAKMTRDSSGLLRFLPRRHLECYLIDPAAIAAFIISKDSTTVERVTPEAVEAALKWKAGERPLLVPEWKNDIRDTGWLARVDAANLVTSVCGALSEHRAPFAKKNDSLFLLKHILENAPERLAPLREYVHSLVSAAAAV</sequence>
<feature type="domain" description="ATPase AAA-type core" evidence="1">
    <location>
        <begin position="273"/>
        <end position="340"/>
    </location>
</feature>
<feature type="domain" description="Rad50/SbcC-type AAA" evidence="2">
    <location>
        <begin position="7"/>
        <end position="80"/>
    </location>
</feature>
<dbReference type="PANTHER" id="PTHR43581">
    <property type="entry name" value="ATP/GTP PHOSPHATASE"/>
    <property type="match status" value="1"/>
</dbReference>
<gene>
    <name evidence="3" type="ORF">HNQ71_005069</name>
</gene>
<dbReference type="InterPro" id="IPR003959">
    <property type="entry name" value="ATPase_AAA_core"/>
</dbReference>
<dbReference type="GO" id="GO:0005524">
    <property type="term" value="F:ATP binding"/>
    <property type="evidence" value="ECO:0007669"/>
    <property type="project" value="InterPro"/>
</dbReference>
<dbReference type="AlphaFoldDB" id="A0A841PQG2"/>
<organism evidence="3 4">
    <name type="scientific">Mesorhizobium sangaii</name>
    <dbReference type="NCBI Taxonomy" id="505389"/>
    <lineage>
        <taxon>Bacteria</taxon>
        <taxon>Pseudomonadati</taxon>
        <taxon>Pseudomonadota</taxon>
        <taxon>Alphaproteobacteria</taxon>
        <taxon>Hyphomicrobiales</taxon>
        <taxon>Phyllobacteriaceae</taxon>
        <taxon>Mesorhizobium</taxon>
    </lineage>
</organism>
<dbReference type="EMBL" id="JACHEF010000005">
    <property type="protein sequence ID" value="MBB6412379.1"/>
    <property type="molecule type" value="Genomic_DNA"/>
</dbReference>
<dbReference type="Pfam" id="PF13476">
    <property type="entry name" value="AAA_23"/>
    <property type="match status" value="1"/>
</dbReference>
<dbReference type="InterPro" id="IPR027417">
    <property type="entry name" value="P-loop_NTPase"/>
</dbReference>
<evidence type="ECO:0000313" key="4">
    <source>
        <dbReference type="Proteomes" id="UP000556329"/>
    </source>
</evidence>
<dbReference type="SUPFAM" id="SSF52540">
    <property type="entry name" value="P-loop containing nucleoside triphosphate hydrolases"/>
    <property type="match status" value="1"/>
</dbReference>
<accession>A0A841PQG2</accession>
<evidence type="ECO:0000259" key="1">
    <source>
        <dbReference type="Pfam" id="PF13304"/>
    </source>
</evidence>
<comment type="caution">
    <text evidence="3">The sequence shown here is derived from an EMBL/GenBank/DDBJ whole genome shotgun (WGS) entry which is preliminary data.</text>
</comment>